<keyword evidence="4" id="KW-0408">Iron</keyword>
<dbReference type="Pfam" id="PF00355">
    <property type="entry name" value="Rieske"/>
    <property type="match status" value="1"/>
</dbReference>
<dbReference type="PANTHER" id="PTHR21266:SF57">
    <property type="entry name" value="3-CHLOROBENZOATE-3,4-DIOXYGENASE"/>
    <property type="match status" value="1"/>
</dbReference>
<dbReference type="Pfam" id="PF19112">
    <property type="entry name" value="VanA_C"/>
    <property type="match status" value="1"/>
</dbReference>
<dbReference type="SUPFAM" id="SSF55961">
    <property type="entry name" value="Bet v1-like"/>
    <property type="match status" value="1"/>
</dbReference>
<evidence type="ECO:0000256" key="2">
    <source>
        <dbReference type="ARBA" id="ARBA00022723"/>
    </source>
</evidence>
<dbReference type="PANTHER" id="PTHR21266">
    <property type="entry name" value="IRON-SULFUR DOMAIN CONTAINING PROTEIN"/>
    <property type="match status" value="1"/>
</dbReference>
<dbReference type="Gene3D" id="3.90.380.10">
    <property type="entry name" value="Naphthalene 1,2-dioxygenase Alpha Subunit, Chain A, domain 1"/>
    <property type="match status" value="1"/>
</dbReference>
<dbReference type="RefSeq" id="WP_257211507.1">
    <property type="nucleotide sequence ID" value="NZ_JBHRVU010000005.1"/>
</dbReference>
<keyword evidence="1" id="KW-0001">2Fe-2S</keyword>
<evidence type="ECO:0000256" key="3">
    <source>
        <dbReference type="ARBA" id="ARBA00023002"/>
    </source>
</evidence>
<feature type="domain" description="Rieske" evidence="7">
    <location>
        <begin position="46"/>
        <end position="148"/>
    </location>
</feature>
<dbReference type="PROSITE" id="PS00570">
    <property type="entry name" value="RING_HYDROXYL_ALPHA"/>
    <property type="match status" value="1"/>
</dbReference>
<dbReference type="SUPFAM" id="SSF50022">
    <property type="entry name" value="ISP domain"/>
    <property type="match status" value="1"/>
</dbReference>
<keyword evidence="9" id="KW-1185">Reference proteome</keyword>
<dbReference type="InterPro" id="IPR017941">
    <property type="entry name" value="Rieske_2Fe-2S"/>
</dbReference>
<evidence type="ECO:0000256" key="5">
    <source>
        <dbReference type="ARBA" id="ARBA00023014"/>
    </source>
</evidence>
<organism evidence="8 9">
    <name type="scientific">Sphingobium rhizovicinum</name>
    <dbReference type="NCBI Taxonomy" id="432308"/>
    <lineage>
        <taxon>Bacteria</taxon>
        <taxon>Pseudomonadati</taxon>
        <taxon>Pseudomonadota</taxon>
        <taxon>Alphaproteobacteria</taxon>
        <taxon>Sphingomonadales</taxon>
        <taxon>Sphingomonadaceae</taxon>
        <taxon>Sphingobium</taxon>
    </lineage>
</organism>
<sequence length="360" mass="40249">MNSAASLLDPPDDAPAKASPACHNRLSRPRNCSYADGDWEILAKFWFPVARAEDIGDKPLAARLLDVKLVIYRTTDGINVARDLCPHRGAPLSMGWVEEDEIVCPYHGLRFASDGRCVRIPAQPNVVPSDRFRATILPSVERYGLVWTCLDAQSPEPVIPEFPEWSDPAFQTILCPPVGMNAAPGRQVEGFIDVAHFAWIHHEAFADRENSVVPLYQTKSTDFGFRSIYVSDVSNFPKALHHLEPEGFIWHRTFDVHPPFIAFLKVDFPDDGVLRIMNIATPVSARETILYVPLVRNFDKTGSLDDVYAFNAQIFAEDQAIVEAQCPEDLPLDMEDEAHFAADRSSVAYRKALREMGLTG</sequence>
<dbReference type="Gene3D" id="2.102.10.10">
    <property type="entry name" value="Rieske [2Fe-2S] iron-sulphur domain"/>
    <property type="match status" value="1"/>
</dbReference>
<dbReference type="Proteomes" id="UP001595681">
    <property type="component" value="Unassembled WGS sequence"/>
</dbReference>
<reference evidence="9" key="1">
    <citation type="journal article" date="2019" name="Int. J. Syst. Evol. Microbiol.">
        <title>The Global Catalogue of Microorganisms (GCM) 10K type strain sequencing project: providing services to taxonomists for standard genome sequencing and annotation.</title>
        <authorList>
            <consortium name="The Broad Institute Genomics Platform"/>
            <consortium name="The Broad Institute Genome Sequencing Center for Infectious Disease"/>
            <person name="Wu L."/>
            <person name="Ma J."/>
        </authorList>
    </citation>
    <scope>NUCLEOTIDE SEQUENCE [LARGE SCALE GENOMIC DNA]</scope>
    <source>
        <strain evidence="9">CCM 7491</strain>
    </source>
</reference>
<proteinExistence type="predicted"/>
<dbReference type="InterPro" id="IPR050584">
    <property type="entry name" value="Cholesterol_7-desaturase"/>
</dbReference>
<name>A0ABV7NL80_9SPHN</name>
<dbReference type="InterPro" id="IPR036922">
    <property type="entry name" value="Rieske_2Fe-2S_sf"/>
</dbReference>
<dbReference type="InterPro" id="IPR044043">
    <property type="entry name" value="VanA_C_cat"/>
</dbReference>
<evidence type="ECO:0000259" key="7">
    <source>
        <dbReference type="PROSITE" id="PS51296"/>
    </source>
</evidence>
<feature type="region of interest" description="Disordered" evidence="6">
    <location>
        <begin position="1"/>
        <end position="24"/>
    </location>
</feature>
<keyword evidence="2" id="KW-0479">Metal-binding</keyword>
<evidence type="ECO:0000256" key="1">
    <source>
        <dbReference type="ARBA" id="ARBA00022714"/>
    </source>
</evidence>
<dbReference type="EMBL" id="JBHRVU010000005">
    <property type="protein sequence ID" value="MFC3444254.1"/>
    <property type="molecule type" value="Genomic_DNA"/>
</dbReference>
<protein>
    <submittedName>
        <fullName evidence="8">Rieske 2Fe-2S domain-containing protein</fullName>
    </submittedName>
</protein>
<keyword evidence="3" id="KW-0560">Oxidoreductase</keyword>
<keyword evidence="5" id="KW-0411">Iron-sulfur</keyword>
<evidence type="ECO:0000313" key="8">
    <source>
        <dbReference type="EMBL" id="MFC3444254.1"/>
    </source>
</evidence>
<gene>
    <name evidence="8" type="ORF">ACFOKF_24205</name>
</gene>
<dbReference type="InterPro" id="IPR015881">
    <property type="entry name" value="ARHD_Rieske_2Fe_2S"/>
</dbReference>
<accession>A0ABV7NL80</accession>
<evidence type="ECO:0000256" key="4">
    <source>
        <dbReference type="ARBA" id="ARBA00023004"/>
    </source>
</evidence>
<evidence type="ECO:0000313" key="9">
    <source>
        <dbReference type="Proteomes" id="UP001595681"/>
    </source>
</evidence>
<dbReference type="PROSITE" id="PS51296">
    <property type="entry name" value="RIESKE"/>
    <property type="match status" value="1"/>
</dbReference>
<evidence type="ECO:0000256" key="6">
    <source>
        <dbReference type="SAM" id="MobiDB-lite"/>
    </source>
</evidence>
<comment type="caution">
    <text evidence="8">The sequence shown here is derived from an EMBL/GenBank/DDBJ whole genome shotgun (WGS) entry which is preliminary data.</text>
</comment>